<protein>
    <submittedName>
        <fullName evidence="1">Uncharacterized protein</fullName>
    </submittedName>
</protein>
<gene>
    <name evidence="1" type="ORF">CCAX7_53540</name>
</gene>
<sequence>MIVLFCLLYDLMLVLAFALTAVIQAALMGGFHVGADSPSEVLGGLVLIGCFGLLPTIVYGLCMLFRITTSQRATVTFSVVTSAVILMLISGAVAASTAGLKGMNGVRYQLHFLPPALVAGLVCGYAASWIDKKKPKLLSVFTGF</sequence>
<dbReference type="Proteomes" id="UP000287394">
    <property type="component" value="Chromosome"/>
</dbReference>
<name>A0A402CNL5_9BACT</name>
<evidence type="ECO:0000313" key="2">
    <source>
        <dbReference type="Proteomes" id="UP000287394"/>
    </source>
</evidence>
<organism evidence="1 2">
    <name type="scientific">Capsulimonas corticalis</name>
    <dbReference type="NCBI Taxonomy" id="2219043"/>
    <lineage>
        <taxon>Bacteria</taxon>
        <taxon>Bacillati</taxon>
        <taxon>Armatimonadota</taxon>
        <taxon>Armatimonadia</taxon>
        <taxon>Capsulimonadales</taxon>
        <taxon>Capsulimonadaceae</taxon>
        <taxon>Capsulimonas</taxon>
    </lineage>
</organism>
<keyword evidence="2" id="KW-1185">Reference proteome</keyword>
<dbReference type="KEGG" id="ccot:CCAX7_53540"/>
<reference evidence="1 2" key="1">
    <citation type="journal article" date="2019" name="Int. J. Syst. Evol. Microbiol.">
        <title>Capsulimonas corticalis gen. nov., sp. nov., an aerobic capsulated bacterium, of a novel bacterial order, Capsulimonadales ord. nov., of the class Armatimonadia of the phylum Armatimonadetes.</title>
        <authorList>
            <person name="Li J."/>
            <person name="Kudo C."/>
            <person name="Tonouchi A."/>
        </authorList>
    </citation>
    <scope>NUCLEOTIDE SEQUENCE [LARGE SCALE GENOMIC DNA]</scope>
    <source>
        <strain evidence="1 2">AX-7</strain>
    </source>
</reference>
<evidence type="ECO:0000313" key="1">
    <source>
        <dbReference type="EMBL" id="BDI33303.1"/>
    </source>
</evidence>
<dbReference type="AlphaFoldDB" id="A0A402CNL5"/>
<proteinExistence type="predicted"/>
<dbReference type="RefSeq" id="WP_119319038.1">
    <property type="nucleotide sequence ID" value="NZ_AP025739.1"/>
</dbReference>
<accession>A0A402CNL5</accession>
<dbReference type="EMBL" id="AP025739">
    <property type="protein sequence ID" value="BDI33303.1"/>
    <property type="molecule type" value="Genomic_DNA"/>
</dbReference>